<dbReference type="Gene3D" id="3.90.220.20">
    <property type="entry name" value="DNA methylase specificity domains"/>
    <property type="match status" value="2"/>
</dbReference>
<dbReference type="InterPro" id="IPR000055">
    <property type="entry name" value="Restrct_endonuc_typeI_TRD"/>
</dbReference>
<dbReference type="PANTHER" id="PTHR30408:SF12">
    <property type="entry name" value="TYPE I RESTRICTION ENZYME MJAVIII SPECIFICITY SUBUNIT"/>
    <property type="match status" value="1"/>
</dbReference>
<sequence>MKKYNKTPKLRFSGYTDDWEQRKLGELADIVGGGTPSTGVSDYWDGDIDWYAPAEIAEQIYLTSSQRKITEEGYNHSSAKMLPVGTVLFTSRAGIGKTAILTQKGCTNQGFQSIVPHKSELDSYFIFSRTEELKQYGETVGAGSTFVEVSGKQMANMELMMPKTMAEQKTIGQYFANLDNLITLHQRKLEKLQNMKKSCLQKMFPRDGATVPEIRFSEFQGDWEERTLGSCFEERLESLPDGELLSVTIGSGIKKFSELDRHDNSNTDKSKYKRVCIGDIAYNSMRMWQGASGRSPYEGIVSPAYTVVKPIGDIDTQFFAYMFKKKEIIHLFEINSQGLTSDTWNLKYPAFSKIVVRVPRNVEEQSRIARFLLELDELISCTEQEIEITKRMKKGCLQKMFA</sequence>
<keyword evidence="5" id="KW-0378">Hydrolase</keyword>
<keyword evidence="2" id="KW-0680">Restriction system</keyword>
<evidence type="ECO:0000256" key="2">
    <source>
        <dbReference type="ARBA" id="ARBA00022747"/>
    </source>
</evidence>
<dbReference type="CDD" id="cd17273">
    <property type="entry name" value="RMtype1_S_EcoJA69PI-TRD1-CR1_like"/>
    <property type="match status" value="1"/>
</dbReference>
<evidence type="ECO:0000313" key="5">
    <source>
        <dbReference type="EMBL" id="GFO93554.1"/>
    </source>
</evidence>
<dbReference type="CDD" id="cd16961">
    <property type="entry name" value="RMtype1_S_TRD-CR_like"/>
    <property type="match status" value="1"/>
</dbReference>
<keyword evidence="5" id="KW-0540">Nuclease</keyword>
<dbReference type="EMBL" id="BLYL01000002">
    <property type="protein sequence ID" value="GFO93554.1"/>
    <property type="molecule type" value="Genomic_DNA"/>
</dbReference>
<dbReference type="GO" id="GO:0004519">
    <property type="term" value="F:endonuclease activity"/>
    <property type="evidence" value="ECO:0007669"/>
    <property type="project" value="UniProtKB-KW"/>
</dbReference>
<feature type="domain" description="Type I restriction modification DNA specificity" evidence="4">
    <location>
        <begin position="17"/>
        <end position="193"/>
    </location>
</feature>
<dbReference type="PANTHER" id="PTHR30408">
    <property type="entry name" value="TYPE-1 RESTRICTION ENZYME ECOKI SPECIFICITY PROTEIN"/>
    <property type="match status" value="1"/>
</dbReference>
<dbReference type="Pfam" id="PF01420">
    <property type="entry name" value="Methylase_S"/>
    <property type="match status" value="1"/>
</dbReference>
<keyword evidence="3" id="KW-0238">DNA-binding</keyword>
<gene>
    <name evidence="5" type="ORF">COEU31_06000</name>
</gene>
<protein>
    <submittedName>
        <fullName evidence="5">Restriction endonuclease subunit S</fullName>
    </submittedName>
</protein>
<dbReference type="SUPFAM" id="SSF116734">
    <property type="entry name" value="DNA methylase specificity domain"/>
    <property type="match status" value="2"/>
</dbReference>
<comment type="similarity">
    <text evidence="1">Belongs to the type-I restriction system S methylase family.</text>
</comment>
<evidence type="ECO:0000256" key="1">
    <source>
        <dbReference type="ARBA" id="ARBA00010923"/>
    </source>
</evidence>
<dbReference type="InterPro" id="IPR052021">
    <property type="entry name" value="Type-I_RS_S_subunit"/>
</dbReference>
<dbReference type="GO" id="GO:0003677">
    <property type="term" value="F:DNA binding"/>
    <property type="evidence" value="ECO:0007669"/>
    <property type="project" value="UniProtKB-KW"/>
</dbReference>
<keyword evidence="5" id="KW-0255">Endonuclease</keyword>
<accession>A0AAI9K3A0</accession>
<evidence type="ECO:0000313" key="6">
    <source>
        <dbReference type="Proteomes" id="UP000660047"/>
    </source>
</evidence>
<dbReference type="AlphaFoldDB" id="A0AAI9K3A0"/>
<dbReference type="Proteomes" id="UP000660047">
    <property type="component" value="Unassembled WGS sequence"/>
</dbReference>
<evidence type="ECO:0000259" key="4">
    <source>
        <dbReference type="Pfam" id="PF01420"/>
    </source>
</evidence>
<comment type="caution">
    <text evidence="5">The sequence shown here is derived from an EMBL/GenBank/DDBJ whole genome shotgun (WGS) entry which is preliminary data.</text>
</comment>
<dbReference type="GO" id="GO:0009307">
    <property type="term" value="P:DNA restriction-modification system"/>
    <property type="evidence" value="ECO:0007669"/>
    <property type="project" value="UniProtKB-KW"/>
</dbReference>
<dbReference type="RefSeq" id="WP_055224080.1">
    <property type="nucleotide sequence ID" value="NZ_BLYL01000002.1"/>
</dbReference>
<name>A0AAI9K3A0_9FIRM</name>
<organism evidence="5 6">
    <name type="scientific">Coprococcus eutactus</name>
    <dbReference type="NCBI Taxonomy" id="33043"/>
    <lineage>
        <taxon>Bacteria</taxon>
        <taxon>Bacillati</taxon>
        <taxon>Bacillota</taxon>
        <taxon>Clostridia</taxon>
        <taxon>Lachnospirales</taxon>
        <taxon>Lachnospiraceae</taxon>
        <taxon>Coprococcus</taxon>
    </lineage>
</organism>
<evidence type="ECO:0000256" key="3">
    <source>
        <dbReference type="ARBA" id="ARBA00023125"/>
    </source>
</evidence>
<dbReference type="InterPro" id="IPR044946">
    <property type="entry name" value="Restrct_endonuc_typeI_TRD_sf"/>
</dbReference>
<proteinExistence type="inferred from homology"/>
<reference evidence="5" key="1">
    <citation type="submission" date="2020-06" db="EMBL/GenBank/DDBJ databases">
        <title>Characterization of fructooligosaccharide metabolism and fructooligosaccharide-degrading enzymes in human commensal butyrate producers.</title>
        <authorList>
            <person name="Tanno H."/>
            <person name="Fujii T."/>
            <person name="Hirano K."/>
            <person name="Maeno S."/>
            <person name="Tonozuka T."/>
            <person name="Sakamoto M."/>
            <person name="Ohkuma M."/>
            <person name="Tochio T."/>
            <person name="Endo A."/>
        </authorList>
    </citation>
    <scope>NUCLEOTIDE SEQUENCE</scope>
    <source>
        <strain evidence="5">JCM 31265</strain>
    </source>
</reference>
<dbReference type="Gene3D" id="1.10.287.1120">
    <property type="entry name" value="Bipartite methylase S protein"/>
    <property type="match status" value="1"/>
</dbReference>